<organism evidence="15 16">
    <name type="scientific">Oikopleura dioica</name>
    <name type="common">Tunicate</name>
    <dbReference type="NCBI Taxonomy" id="34765"/>
    <lineage>
        <taxon>Eukaryota</taxon>
        <taxon>Metazoa</taxon>
        <taxon>Chordata</taxon>
        <taxon>Tunicata</taxon>
        <taxon>Appendicularia</taxon>
        <taxon>Copelata</taxon>
        <taxon>Oikopleuridae</taxon>
        <taxon>Oikopleura</taxon>
    </lineage>
</organism>
<dbReference type="InterPro" id="IPR027417">
    <property type="entry name" value="P-loop_NTPase"/>
</dbReference>
<feature type="region of interest" description="Disordered" evidence="13">
    <location>
        <begin position="787"/>
        <end position="814"/>
    </location>
</feature>
<feature type="compositionally biased region" description="Basic and acidic residues" evidence="13">
    <location>
        <begin position="839"/>
        <end position="851"/>
    </location>
</feature>
<dbReference type="PROSITE" id="PS51193">
    <property type="entry name" value="HELICASE_ATP_BIND_2"/>
    <property type="match status" value="1"/>
</dbReference>
<dbReference type="EMBL" id="OU015567">
    <property type="protein sequence ID" value="CAG5111370.1"/>
    <property type="molecule type" value="Genomic_DNA"/>
</dbReference>
<keyword evidence="4" id="KW-0227">DNA damage</keyword>
<evidence type="ECO:0000256" key="5">
    <source>
        <dbReference type="ARBA" id="ARBA00022801"/>
    </source>
</evidence>
<feature type="region of interest" description="Disordered" evidence="13">
    <location>
        <begin position="839"/>
        <end position="954"/>
    </location>
</feature>
<keyword evidence="12" id="KW-0413">Isomerase</keyword>
<keyword evidence="7" id="KW-0067">ATP-binding</keyword>
<evidence type="ECO:0000256" key="10">
    <source>
        <dbReference type="ARBA" id="ARBA00023125"/>
    </source>
</evidence>
<name>A0ABN7T713_OIKDI</name>
<dbReference type="InterPro" id="IPR006555">
    <property type="entry name" value="ATP-dep_Helicase_C"/>
</dbReference>
<dbReference type="InterPro" id="IPR014001">
    <property type="entry name" value="Helicase_ATP-bd"/>
</dbReference>
<sequence length="978" mass="111703">MAGFKTLNFHGVDVRFPYDPYPAQEAYIEKCVESLVNRNHAVLESPTGTGKTLCLLASVIAFRVWAKKNPHKLKVPGISDPKRSKVPSVIYASRTHSQLTQVVSELRKLRDVCGYRIDMTVVGGRSSLCVNDEVKRIKTNSEQQNECRRLRKNGGCPHKREADKVLGIIGRDHQGPLTLPLPGNDETRSEEHMKKFLKEKENRQNERQIKEELEEIMDIEELVSWCSERPIAAGQKEEKKVCSYYLSRGKADSVEILLMPYNYILDTKIRRRNSFEIGNKIIILDEAHNVEQVCEESSSHYLTLKMMQIAHDELAKARDKVARNNEAGAERFTHAELDDLTRDIDGLNNRYQMEVVDDVQNAGKDGKGYPVAKFIQDLRQAGMFKFGVTRWLALAEQVVKFFSDGQDRTGLSGTSFEEFAFMIEDMTRLAKNREEYENYRIQMVPEENDSTDMEIKIWCFNASYAIDYLTKGEAAYNLILTSGTLSPLDEYINSLGLDQKHQLKTIQLTNTHVIDPAQLFVATLTGTEGAEFLNVFRNRTDRNMFQKYAEIIKELKKVSPGGMLIFHPTYSLMKISKDFWGLDKRNATYKNDFGVPVFLEPSGKYELERMTENFERELEEDEKKGPDEVKGAIFNGVCRGKMSEGVDFADCRGRVVIITGIPYAPAKDPKVMLKKEYLNNRKKAGRGITDGNKWYGIEAIRAINQAVGRIIRHKNDFGAIIYMDTRFQNRGNNDAFNLMPEWVKRNHRPSKQAIGQLRAFFKKMEAFQKRGKITRPRPLSEARAAQQNARNVNRKESTLQKNRRHVKVGKEESKENILPQKMAPLFNKPNAKIKTHEKIVSTPEPKRRSWEMTRSAESMEMDQRTGPAGFVNRNLHNLDAPHSSTGSVSPYFPKPQKSQDSDPTLSQHMLSDDFSLEWQVSSDEDEATEKARPSTSGTSQMKVTPKESKDEFEFEFGDSIPLDISIDESIAQAEVEEF</sequence>
<evidence type="ECO:0000259" key="14">
    <source>
        <dbReference type="PROSITE" id="PS51193"/>
    </source>
</evidence>
<dbReference type="Gene3D" id="3.40.50.300">
    <property type="entry name" value="P-loop containing nucleotide triphosphate hydrolases"/>
    <property type="match status" value="2"/>
</dbReference>
<reference evidence="15 16" key="1">
    <citation type="submission" date="2021-04" db="EMBL/GenBank/DDBJ databases">
        <authorList>
            <person name="Bliznina A."/>
        </authorList>
    </citation>
    <scope>NUCLEOTIDE SEQUENCE [LARGE SCALE GENOMIC DNA]</scope>
</reference>
<dbReference type="InterPro" id="IPR014013">
    <property type="entry name" value="Helic_SF1/SF2_ATP-bd_DinG/Rad3"/>
</dbReference>
<feature type="compositionally biased region" description="Polar residues" evidence="13">
    <location>
        <begin position="933"/>
        <end position="942"/>
    </location>
</feature>
<dbReference type="SMART" id="SM00488">
    <property type="entry name" value="DEXDc2"/>
    <property type="match status" value="1"/>
</dbReference>
<dbReference type="SMART" id="SM00487">
    <property type="entry name" value="DEXDc"/>
    <property type="match status" value="1"/>
</dbReference>
<keyword evidence="6" id="KW-0347">Helicase</keyword>
<keyword evidence="2" id="KW-0479">Metal-binding</keyword>
<keyword evidence="8" id="KW-0408">Iron</keyword>
<proteinExistence type="predicted"/>
<dbReference type="Proteomes" id="UP001158576">
    <property type="component" value="Chromosome 2"/>
</dbReference>
<evidence type="ECO:0000313" key="15">
    <source>
        <dbReference type="EMBL" id="CAG5111370.1"/>
    </source>
</evidence>
<feature type="domain" description="Helicase ATP-binding" evidence="14">
    <location>
        <begin position="10"/>
        <end position="336"/>
    </location>
</feature>
<keyword evidence="1" id="KW-0004">4Fe-4S</keyword>
<evidence type="ECO:0000256" key="13">
    <source>
        <dbReference type="SAM" id="MobiDB-lite"/>
    </source>
</evidence>
<dbReference type="PANTHER" id="PTHR11472:SF34">
    <property type="entry name" value="REGULATOR OF TELOMERE ELONGATION HELICASE 1"/>
    <property type="match status" value="1"/>
</dbReference>
<keyword evidence="3" id="KW-0547">Nucleotide-binding</keyword>
<keyword evidence="16" id="KW-1185">Reference proteome</keyword>
<evidence type="ECO:0000256" key="8">
    <source>
        <dbReference type="ARBA" id="ARBA00023004"/>
    </source>
</evidence>
<evidence type="ECO:0000256" key="2">
    <source>
        <dbReference type="ARBA" id="ARBA00022723"/>
    </source>
</evidence>
<protein>
    <submittedName>
        <fullName evidence="15">Oidioi.mRNA.OKI2018_I69.chr2.g5686.t1.cds</fullName>
    </submittedName>
</protein>
<keyword evidence="11" id="KW-0234">DNA repair</keyword>
<keyword evidence="5" id="KW-0378">Hydrolase</keyword>
<feature type="compositionally biased region" description="Polar residues" evidence="13">
    <location>
        <begin position="896"/>
        <end position="909"/>
    </location>
</feature>
<keyword evidence="10" id="KW-0238">DNA-binding</keyword>
<evidence type="ECO:0000256" key="4">
    <source>
        <dbReference type="ARBA" id="ARBA00022763"/>
    </source>
</evidence>
<keyword evidence="9" id="KW-0411">Iron-sulfur</keyword>
<dbReference type="Pfam" id="PF06733">
    <property type="entry name" value="DEAD_2"/>
    <property type="match status" value="1"/>
</dbReference>
<evidence type="ECO:0000256" key="3">
    <source>
        <dbReference type="ARBA" id="ARBA00022741"/>
    </source>
</evidence>
<evidence type="ECO:0000256" key="7">
    <source>
        <dbReference type="ARBA" id="ARBA00022840"/>
    </source>
</evidence>
<evidence type="ECO:0000313" key="16">
    <source>
        <dbReference type="Proteomes" id="UP001158576"/>
    </source>
</evidence>
<dbReference type="InterPro" id="IPR045028">
    <property type="entry name" value="DinG/Rad3-like"/>
</dbReference>
<dbReference type="InterPro" id="IPR010614">
    <property type="entry name" value="RAD3-like_helicase_DEAD"/>
</dbReference>
<dbReference type="Pfam" id="PF13307">
    <property type="entry name" value="Helicase_C_2"/>
    <property type="match status" value="1"/>
</dbReference>
<accession>A0ABN7T713</accession>
<evidence type="ECO:0000256" key="1">
    <source>
        <dbReference type="ARBA" id="ARBA00022485"/>
    </source>
</evidence>
<dbReference type="SMART" id="SM00491">
    <property type="entry name" value="HELICc2"/>
    <property type="match status" value="1"/>
</dbReference>
<evidence type="ECO:0000256" key="12">
    <source>
        <dbReference type="ARBA" id="ARBA00023235"/>
    </source>
</evidence>
<evidence type="ECO:0000256" key="9">
    <source>
        <dbReference type="ARBA" id="ARBA00023014"/>
    </source>
</evidence>
<evidence type="ECO:0000256" key="11">
    <source>
        <dbReference type="ARBA" id="ARBA00023204"/>
    </source>
</evidence>
<evidence type="ECO:0000256" key="6">
    <source>
        <dbReference type="ARBA" id="ARBA00022806"/>
    </source>
</evidence>
<dbReference type="PANTHER" id="PTHR11472">
    <property type="entry name" value="DNA REPAIR DEAD HELICASE RAD3/XP-D SUBFAMILY MEMBER"/>
    <property type="match status" value="1"/>
</dbReference>
<gene>
    <name evidence="15" type="ORF">OKIOD_LOCUS14451</name>
</gene>
<dbReference type="InterPro" id="IPR006554">
    <property type="entry name" value="Helicase-like_DEXD_c2"/>
</dbReference>
<dbReference type="SUPFAM" id="SSF52540">
    <property type="entry name" value="P-loop containing nucleoside triphosphate hydrolases"/>
    <property type="match status" value="2"/>
</dbReference>